<evidence type="ECO:0000256" key="10">
    <source>
        <dbReference type="SAM" id="Phobius"/>
    </source>
</evidence>
<dbReference type="InterPro" id="IPR036019">
    <property type="entry name" value="MscL_channel"/>
</dbReference>
<feature type="transmembrane region" description="Helical" evidence="10">
    <location>
        <begin position="82"/>
        <end position="103"/>
    </location>
</feature>
<dbReference type="Pfam" id="PF01741">
    <property type="entry name" value="MscL"/>
    <property type="match status" value="1"/>
</dbReference>
<dbReference type="PROSITE" id="PS01327">
    <property type="entry name" value="MSCL"/>
    <property type="match status" value="1"/>
</dbReference>
<keyword evidence="9" id="KW-0407">Ion channel</keyword>
<dbReference type="PRINTS" id="PR01264">
    <property type="entry name" value="MECHCHANNEL"/>
</dbReference>
<evidence type="ECO:0000256" key="7">
    <source>
        <dbReference type="ARBA" id="ARBA00023065"/>
    </source>
</evidence>
<sequence>MRIIQEFKEFAARGNVVDLAVGLIMGAAFGKVVSSLVADMLMPPIGRLMGNIDFSNLFVNLSDTPAASLAEAKNLGLATINYGVFINAIIDFLIVSLAVFFLVKVVNRLRAAPKATPTTKECPFCRSAIPLTAVKCGHCTSDLPG</sequence>
<dbReference type="SUPFAM" id="SSF81330">
    <property type="entry name" value="Gated mechanosensitive channel"/>
    <property type="match status" value="1"/>
</dbReference>
<keyword evidence="4" id="KW-1003">Cell membrane</keyword>
<dbReference type="PANTHER" id="PTHR30266">
    <property type="entry name" value="MECHANOSENSITIVE CHANNEL MSCL"/>
    <property type="match status" value="1"/>
</dbReference>
<comment type="caution">
    <text evidence="11">The sequence shown here is derived from an EMBL/GenBank/DDBJ whole genome shotgun (WGS) entry which is preliminary data.</text>
</comment>
<keyword evidence="6 10" id="KW-1133">Transmembrane helix</keyword>
<dbReference type="AlphaFoldDB" id="A0A0W8G979"/>
<keyword evidence="8 10" id="KW-0472">Membrane</keyword>
<evidence type="ECO:0000256" key="5">
    <source>
        <dbReference type="ARBA" id="ARBA00022692"/>
    </source>
</evidence>
<feature type="transmembrane region" description="Helical" evidence="10">
    <location>
        <begin position="16"/>
        <end position="38"/>
    </location>
</feature>
<gene>
    <name evidence="11" type="ORF">ASZ90_000546</name>
</gene>
<dbReference type="InterPro" id="IPR019823">
    <property type="entry name" value="Mechanosensitive_channel_CS"/>
</dbReference>
<dbReference type="Gene3D" id="1.10.1200.120">
    <property type="entry name" value="Large-conductance mechanosensitive channel, MscL, domain 1"/>
    <property type="match status" value="1"/>
</dbReference>
<evidence type="ECO:0000313" key="11">
    <source>
        <dbReference type="EMBL" id="KUG29553.1"/>
    </source>
</evidence>
<evidence type="ECO:0000256" key="2">
    <source>
        <dbReference type="ARBA" id="ARBA00007254"/>
    </source>
</evidence>
<reference evidence="11" key="1">
    <citation type="journal article" date="2015" name="Proc. Natl. Acad. Sci. U.S.A.">
        <title>Networks of energetic and metabolic interactions define dynamics in microbial communities.</title>
        <authorList>
            <person name="Embree M."/>
            <person name="Liu J.K."/>
            <person name="Al-Bassam M.M."/>
            <person name="Zengler K."/>
        </authorList>
    </citation>
    <scope>NUCLEOTIDE SEQUENCE</scope>
</reference>
<dbReference type="GO" id="GO:0008381">
    <property type="term" value="F:mechanosensitive monoatomic ion channel activity"/>
    <property type="evidence" value="ECO:0007669"/>
    <property type="project" value="InterPro"/>
</dbReference>
<proteinExistence type="inferred from homology"/>
<keyword evidence="3" id="KW-0813">Transport</keyword>
<comment type="subcellular location">
    <subcellularLocation>
        <location evidence="1">Cell membrane</location>
        <topology evidence="1">Multi-pass membrane protein</topology>
    </subcellularLocation>
</comment>
<dbReference type="InterPro" id="IPR001185">
    <property type="entry name" value="MS_channel"/>
</dbReference>
<keyword evidence="7" id="KW-0406">Ion transport</keyword>
<dbReference type="PANTHER" id="PTHR30266:SF2">
    <property type="entry name" value="LARGE-CONDUCTANCE MECHANOSENSITIVE CHANNEL"/>
    <property type="match status" value="1"/>
</dbReference>
<evidence type="ECO:0000256" key="1">
    <source>
        <dbReference type="ARBA" id="ARBA00004651"/>
    </source>
</evidence>
<dbReference type="InterPro" id="IPR037673">
    <property type="entry name" value="MSC/AndL"/>
</dbReference>
<dbReference type="NCBIfam" id="TIGR00220">
    <property type="entry name" value="mscL"/>
    <property type="match status" value="1"/>
</dbReference>
<accession>A0A0W8G979</accession>
<name>A0A0W8G979_9ZZZZ</name>
<keyword evidence="5 10" id="KW-0812">Transmembrane</keyword>
<organism evidence="11">
    <name type="scientific">hydrocarbon metagenome</name>
    <dbReference type="NCBI Taxonomy" id="938273"/>
    <lineage>
        <taxon>unclassified sequences</taxon>
        <taxon>metagenomes</taxon>
        <taxon>ecological metagenomes</taxon>
    </lineage>
</organism>
<dbReference type="EMBL" id="LNQE01000069">
    <property type="protein sequence ID" value="KUG29553.1"/>
    <property type="molecule type" value="Genomic_DNA"/>
</dbReference>
<evidence type="ECO:0000256" key="3">
    <source>
        <dbReference type="ARBA" id="ARBA00022448"/>
    </source>
</evidence>
<dbReference type="GO" id="GO:0005886">
    <property type="term" value="C:plasma membrane"/>
    <property type="evidence" value="ECO:0007669"/>
    <property type="project" value="UniProtKB-SubCell"/>
</dbReference>
<dbReference type="HAMAP" id="MF_00115">
    <property type="entry name" value="MscL"/>
    <property type="match status" value="1"/>
</dbReference>
<comment type="similarity">
    <text evidence="2">Belongs to the MscL family.</text>
</comment>
<evidence type="ECO:0000256" key="8">
    <source>
        <dbReference type="ARBA" id="ARBA00023136"/>
    </source>
</evidence>
<evidence type="ECO:0000256" key="9">
    <source>
        <dbReference type="ARBA" id="ARBA00023303"/>
    </source>
</evidence>
<evidence type="ECO:0000256" key="6">
    <source>
        <dbReference type="ARBA" id="ARBA00022989"/>
    </source>
</evidence>
<evidence type="ECO:0000256" key="4">
    <source>
        <dbReference type="ARBA" id="ARBA00022475"/>
    </source>
</evidence>
<protein>
    <submittedName>
        <fullName evidence="11">Large-conductance mechanosensitive channel</fullName>
    </submittedName>
</protein>